<dbReference type="EMBL" id="OX465078">
    <property type="protein sequence ID" value="CAI9273260.1"/>
    <property type="molecule type" value="Genomic_DNA"/>
</dbReference>
<reference evidence="2" key="1">
    <citation type="submission" date="2023-04" db="EMBL/GenBank/DDBJ databases">
        <authorList>
            <person name="Vijverberg K."/>
            <person name="Xiong W."/>
            <person name="Schranz E."/>
        </authorList>
    </citation>
    <scope>NUCLEOTIDE SEQUENCE</scope>
</reference>
<evidence type="ECO:0000256" key="1">
    <source>
        <dbReference type="SAM" id="Coils"/>
    </source>
</evidence>
<gene>
    <name evidence="2" type="ORF">LSALG_LOCUS13422</name>
</gene>
<evidence type="ECO:0000313" key="3">
    <source>
        <dbReference type="Proteomes" id="UP001177003"/>
    </source>
</evidence>
<sequence>MPLRYMESDQQLWQVMSSTNTFQMDMERAETMRKRMRSVEEKESPDVVDGAIVEVAEEDTETNPPVSEHMEVSMNQILEKIDQFTQQVSELLESGKSFLRELTTEFEERMIAIHKEQMEKWQDEIKELRLLDASNEEINALLQHAQVLLHSVRNDP</sequence>
<name>A0AA35YFX8_LACSI</name>
<organism evidence="2 3">
    <name type="scientific">Lactuca saligna</name>
    <name type="common">Willowleaf lettuce</name>
    <dbReference type="NCBI Taxonomy" id="75948"/>
    <lineage>
        <taxon>Eukaryota</taxon>
        <taxon>Viridiplantae</taxon>
        <taxon>Streptophyta</taxon>
        <taxon>Embryophyta</taxon>
        <taxon>Tracheophyta</taxon>
        <taxon>Spermatophyta</taxon>
        <taxon>Magnoliopsida</taxon>
        <taxon>eudicotyledons</taxon>
        <taxon>Gunneridae</taxon>
        <taxon>Pentapetalae</taxon>
        <taxon>asterids</taxon>
        <taxon>campanulids</taxon>
        <taxon>Asterales</taxon>
        <taxon>Asteraceae</taxon>
        <taxon>Cichorioideae</taxon>
        <taxon>Cichorieae</taxon>
        <taxon>Lactucinae</taxon>
        <taxon>Lactuca</taxon>
    </lineage>
</organism>
<protein>
    <recommendedName>
        <fullName evidence="4">Knotted 1-binding protein 36</fullName>
    </recommendedName>
</protein>
<proteinExistence type="predicted"/>
<accession>A0AA35YFX8</accession>
<dbReference type="PANTHER" id="PTHR35500:SF1">
    <property type="entry name" value="OS03G0108700 PROTEIN"/>
    <property type="match status" value="1"/>
</dbReference>
<dbReference type="PANTHER" id="PTHR35500">
    <property type="entry name" value="OS03G0108700 PROTEIN"/>
    <property type="match status" value="1"/>
</dbReference>
<dbReference type="AlphaFoldDB" id="A0AA35YFX8"/>
<evidence type="ECO:0008006" key="4">
    <source>
        <dbReference type="Google" id="ProtNLM"/>
    </source>
</evidence>
<keyword evidence="3" id="KW-1185">Reference proteome</keyword>
<keyword evidence="1" id="KW-0175">Coiled coil</keyword>
<feature type="coiled-coil region" evidence="1">
    <location>
        <begin position="74"/>
        <end position="131"/>
    </location>
</feature>
<dbReference type="Proteomes" id="UP001177003">
    <property type="component" value="Chromosome 2"/>
</dbReference>
<evidence type="ECO:0000313" key="2">
    <source>
        <dbReference type="EMBL" id="CAI9273260.1"/>
    </source>
</evidence>